<evidence type="ECO:0000313" key="2">
    <source>
        <dbReference type="EMBL" id="JAH56871.1"/>
    </source>
</evidence>
<sequence>MEMSTAHQNTVSEKHNCVFLQH</sequence>
<reference evidence="2" key="2">
    <citation type="journal article" date="2015" name="Fish Shellfish Immunol.">
        <title>Early steps in the European eel (Anguilla anguilla)-Vibrio vulnificus interaction in the gills: Role of the RtxA13 toxin.</title>
        <authorList>
            <person name="Callol A."/>
            <person name="Pajuelo D."/>
            <person name="Ebbesson L."/>
            <person name="Teles M."/>
            <person name="MacKenzie S."/>
            <person name="Amaro C."/>
        </authorList>
    </citation>
    <scope>NUCLEOTIDE SEQUENCE</scope>
</reference>
<feature type="region of interest" description="Disordered" evidence="1">
    <location>
        <begin position="1"/>
        <end position="22"/>
    </location>
</feature>
<name>A0A0E9TTK3_ANGAN</name>
<reference evidence="2" key="1">
    <citation type="submission" date="2014-11" db="EMBL/GenBank/DDBJ databases">
        <authorList>
            <person name="Amaro Gonzalez C."/>
        </authorList>
    </citation>
    <scope>NUCLEOTIDE SEQUENCE</scope>
</reference>
<protein>
    <submittedName>
        <fullName evidence="2">Uncharacterized protein</fullName>
    </submittedName>
</protein>
<feature type="compositionally biased region" description="Polar residues" evidence="1">
    <location>
        <begin position="1"/>
        <end position="11"/>
    </location>
</feature>
<dbReference type="EMBL" id="GBXM01051706">
    <property type="protein sequence ID" value="JAH56871.1"/>
    <property type="molecule type" value="Transcribed_RNA"/>
</dbReference>
<evidence type="ECO:0000256" key="1">
    <source>
        <dbReference type="SAM" id="MobiDB-lite"/>
    </source>
</evidence>
<accession>A0A0E9TTK3</accession>
<organism evidence="2">
    <name type="scientific">Anguilla anguilla</name>
    <name type="common">European freshwater eel</name>
    <name type="synonym">Muraena anguilla</name>
    <dbReference type="NCBI Taxonomy" id="7936"/>
    <lineage>
        <taxon>Eukaryota</taxon>
        <taxon>Metazoa</taxon>
        <taxon>Chordata</taxon>
        <taxon>Craniata</taxon>
        <taxon>Vertebrata</taxon>
        <taxon>Euteleostomi</taxon>
        <taxon>Actinopterygii</taxon>
        <taxon>Neopterygii</taxon>
        <taxon>Teleostei</taxon>
        <taxon>Anguilliformes</taxon>
        <taxon>Anguillidae</taxon>
        <taxon>Anguilla</taxon>
    </lineage>
</organism>
<dbReference type="AlphaFoldDB" id="A0A0E9TTK3"/>
<proteinExistence type="predicted"/>